<feature type="transmembrane region" description="Helical" evidence="7">
    <location>
        <begin position="150"/>
        <end position="172"/>
    </location>
</feature>
<dbReference type="InterPro" id="IPR036259">
    <property type="entry name" value="MFS_trans_sf"/>
</dbReference>
<proteinExistence type="predicted"/>
<evidence type="ECO:0000313" key="10">
    <source>
        <dbReference type="EMBL" id="MCS5710358.1"/>
    </source>
</evidence>
<dbReference type="EMBL" id="LKAJ01000003">
    <property type="protein sequence ID" value="KRG21953.1"/>
    <property type="molecule type" value="Genomic_DNA"/>
</dbReference>
<dbReference type="STRING" id="295108.HT99x_01147"/>
<reference evidence="9" key="1">
    <citation type="submission" date="2015-09" db="EMBL/GenBank/DDBJ databases">
        <title>Draft Genome Sequences of Two Novel Amoeba-resistant Intranuclear Bacteria, Candidatus Berkiella cookevillensis and Candidatus Berkiella aquae.</title>
        <authorList>
            <person name="Mehari Y.T."/>
            <person name="Arivett B.A."/>
            <person name="Farone A.L."/>
            <person name="Gunderson J.H."/>
            <person name="Farone M.B."/>
        </authorList>
    </citation>
    <scope>NUCLEOTIDE SEQUENCE [LARGE SCALE GENOMIC DNA]</scope>
    <source>
        <strain evidence="9">HT99</strain>
    </source>
</reference>
<protein>
    <submittedName>
        <fullName evidence="9">Lysophospholipid transporter LplT</fullName>
    </submittedName>
    <submittedName>
        <fullName evidence="10">MFS transporter</fullName>
    </submittedName>
</protein>
<comment type="caution">
    <text evidence="9">The sequence shown here is derived from an EMBL/GenBank/DDBJ whole genome shotgun (WGS) entry which is preliminary data.</text>
</comment>
<comment type="subcellular location">
    <subcellularLocation>
        <location evidence="1">Cell membrane</location>
        <topology evidence="1">Multi-pass membrane protein</topology>
    </subcellularLocation>
</comment>
<evidence type="ECO:0000256" key="7">
    <source>
        <dbReference type="SAM" id="Phobius"/>
    </source>
</evidence>
<keyword evidence="11" id="KW-1185">Reference proteome</keyword>
<evidence type="ECO:0000256" key="4">
    <source>
        <dbReference type="ARBA" id="ARBA00022692"/>
    </source>
</evidence>
<feature type="transmembrane region" description="Helical" evidence="7">
    <location>
        <begin position="333"/>
        <end position="355"/>
    </location>
</feature>
<feature type="transmembrane region" description="Helical" evidence="7">
    <location>
        <begin position="260"/>
        <end position="287"/>
    </location>
</feature>
<dbReference type="PATRIC" id="fig|1590043.3.peg.1159"/>
<reference evidence="10" key="3">
    <citation type="submission" date="2021-06" db="EMBL/GenBank/DDBJ databases">
        <title>Genomic Description and Analysis of Intracellular Bacteria, Candidatus Berkiella cookevillensis and Candidatus Berkiella aquae.</title>
        <authorList>
            <person name="Kidane D.T."/>
            <person name="Mehari Y.T."/>
            <person name="Rice F.C."/>
            <person name="Arivett B.A."/>
            <person name="Farone A.L."/>
            <person name="Berk S.G."/>
            <person name="Farone M.B."/>
        </authorList>
    </citation>
    <scope>NUCLEOTIDE SEQUENCE</scope>
    <source>
        <strain evidence="10">HT99</strain>
    </source>
</reference>
<evidence type="ECO:0000256" key="1">
    <source>
        <dbReference type="ARBA" id="ARBA00004651"/>
    </source>
</evidence>
<evidence type="ECO:0000256" key="5">
    <source>
        <dbReference type="ARBA" id="ARBA00022989"/>
    </source>
</evidence>
<feature type="transmembrane region" description="Helical" evidence="7">
    <location>
        <begin position="112"/>
        <end position="130"/>
    </location>
</feature>
<feature type="transmembrane region" description="Helical" evidence="7">
    <location>
        <begin position="367"/>
        <end position="390"/>
    </location>
</feature>
<dbReference type="PANTHER" id="PTHR43266">
    <property type="entry name" value="MACROLIDE-EFFLUX PROTEIN"/>
    <property type="match status" value="1"/>
</dbReference>
<keyword evidence="3" id="KW-1003">Cell membrane</keyword>
<evidence type="ECO:0000256" key="2">
    <source>
        <dbReference type="ARBA" id="ARBA00022448"/>
    </source>
</evidence>
<feature type="transmembrane region" description="Helical" evidence="7">
    <location>
        <begin position="58"/>
        <end position="77"/>
    </location>
</feature>
<sequence>MVTQHQFQLFGLRRFFPYFCTQYLGALNDNIFKASLLVLISMTFAHEYPDKANVLNNIAAAAFIFPFFLFAATAGQLADKYPKFRLIQIIKLAEVIIAVLIGIGFYLDHFNFLLLVLFLLGTQAAFFSPVKYSILPQYLANEELTGGNGLVQMGTFVAILMGTILGGLLISLPGWGKWAISGTVLFCALAGLVFSLLIPPPSNSTQNVDLKINWEPFSQTYRTLASAIKNPLLFAAMIGISWFWLLGSVLLTQIPNFTKLFLGGGPVVMTALLTLTSLGIGVGSLLCEKLSRHREEIGLVPFGAIGLTLFTVDLGFTPIIHGDFLHHWQHWRVLIDLFLVGLFGGFYIVPLYVMLQTRSPVEIRSQVIAANNILNSLFMTLASGIAIVLLKVGLTIPQLFLVTGIANALLVTGLCRAHPEFITRFKWWLFSARQPKKS</sequence>
<dbReference type="SUPFAM" id="SSF103473">
    <property type="entry name" value="MFS general substrate transporter"/>
    <property type="match status" value="1"/>
</dbReference>
<keyword evidence="5 7" id="KW-1133">Transmembrane helix</keyword>
<feature type="transmembrane region" description="Helical" evidence="7">
    <location>
        <begin position="89"/>
        <end position="106"/>
    </location>
</feature>
<evidence type="ECO:0000256" key="6">
    <source>
        <dbReference type="ARBA" id="ARBA00023136"/>
    </source>
</evidence>
<dbReference type="CDD" id="cd06173">
    <property type="entry name" value="MFS_MefA_like"/>
    <property type="match status" value="1"/>
</dbReference>
<feature type="transmembrane region" description="Helical" evidence="7">
    <location>
        <begin position="299"/>
        <end position="321"/>
    </location>
</feature>
<dbReference type="GO" id="GO:0022857">
    <property type="term" value="F:transmembrane transporter activity"/>
    <property type="evidence" value="ECO:0007669"/>
    <property type="project" value="InterPro"/>
</dbReference>
<feature type="transmembrane region" description="Helical" evidence="7">
    <location>
        <begin position="396"/>
        <end position="417"/>
    </location>
</feature>
<dbReference type="EMBL" id="LKAJ02000001">
    <property type="protein sequence ID" value="MCS5710358.1"/>
    <property type="molecule type" value="Genomic_DNA"/>
</dbReference>
<evidence type="ECO:0000313" key="9">
    <source>
        <dbReference type="EMBL" id="KRG21953.1"/>
    </source>
</evidence>
<dbReference type="PANTHER" id="PTHR43266:SF2">
    <property type="entry name" value="MAJOR FACILITATOR SUPERFAMILY (MFS) PROFILE DOMAIN-CONTAINING PROTEIN"/>
    <property type="match status" value="1"/>
</dbReference>
<gene>
    <name evidence="9" type="primary">lplT</name>
    <name evidence="10" type="ORF">HT99x_002870</name>
    <name evidence="9" type="ORF">HT99x_01147</name>
</gene>
<dbReference type="RefSeq" id="WP_075065768.1">
    <property type="nucleotide sequence ID" value="NZ_LKAJ02000001.1"/>
</dbReference>
<dbReference type="Gene3D" id="1.20.1250.20">
    <property type="entry name" value="MFS general substrate transporter like domains"/>
    <property type="match status" value="1"/>
</dbReference>
<dbReference type="GO" id="GO:0005886">
    <property type="term" value="C:plasma membrane"/>
    <property type="evidence" value="ECO:0007669"/>
    <property type="project" value="UniProtKB-SubCell"/>
</dbReference>
<feature type="domain" description="Major facilitator superfamily (MFS) profile" evidence="8">
    <location>
        <begin position="14"/>
        <end position="422"/>
    </location>
</feature>
<evidence type="ECO:0000259" key="8">
    <source>
        <dbReference type="PROSITE" id="PS50850"/>
    </source>
</evidence>
<dbReference type="OrthoDB" id="9803968at2"/>
<organism evidence="9">
    <name type="scientific">Candidatus Berkiella aquae</name>
    <dbReference type="NCBI Taxonomy" id="295108"/>
    <lineage>
        <taxon>Bacteria</taxon>
        <taxon>Pseudomonadati</taxon>
        <taxon>Pseudomonadota</taxon>
        <taxon>Gammaproteobacteria</taxon>
        <taxon>Candidatus Berkiellales</taxon>
        <taxon>Candidatus Berkiellaceae</taxon>
        <taxon>Candidatus Berkiella</taxon>
    </lineage>
</organism>
<dbReference type="Proteomes" id="UP000051497">
    <property type="component" value="Unassembled WGS sequence"/>
</dbReference>
<feature type="transmembrane region" description="Helical" evidence="7">
    <location>
        <begin position="232"/>
        <end position="254"/>
    </location>
</feature>
<evidence type="ECO:0000256" key="3">
    <source>
        <dbReference type="ARBA" id="ARBA00022475"/>
    </source>
</evidence>
<evidence type="ECO:0000313" key="11">
    <source>
        <dbReference type="Proteomes" id="UP000051497"/>
    </source>
</evidence>
<dbReference type="InterPro" id="IPR020846">
    <property type="entry name" value="MFS_dom"/>
</dbReference>
<keyword evidence="6 7" id="KW-0472">Membrane</keyword>
<keyword evidence="4 7" id="KW-0812">Transmembrane</keyword>
<dbReference type="Pfam" id="PF07690">
    <property type="entry name" value="MFS_1"/>
    <property type="match status" value="1"/>
</dbReference>
<dbReference type="AlphaFoldDB" id="A0A0Q9YZ01"/>
<name>A0A0Q9YZ01_9GAMM</name>
<reference evidence="10" key="2">
    <citation type="journal article" date="2016" name="Genome Announc.">
        <title>Draft Genome Sequences of Two Novel Amoeba-Resistant Intranuclear Bacteria, 'Candidatus Berkiella cookevillensis' and 'Candidatus Berkiella aquae'.</title>
        <authorList>
            <person name="Mehari Y.T."/>
            <person name="Arivett B.A."/>
            <person name="Farone A.L."/>
            <person name="Gunderson J.H."/>
            <person name="Farone M.B."/>
        </authorList>
    </citation>
    <scope>NUCLEOTIDE SEQUENCE</scope>
    <source>
        <strain evidence="10">HT99</strain>
    </source>
</reference>
<dbReference type="PROSITE" id="PS50850">
    <property type="entry name" value="MFS"/>
    <property type="match status" value="1"/>
</dbReference>
<accession>A0A0Q9YZ01</accession>
<dbReference type="InterPro" id="IPR011701">
    <property type="entry name" value="MFS"/>
</dbReference>
<keyword evidence="2" id="KW-0813">Transport</keyword>